<gene>
    <name evidence="1" type="ORF">PECUL_23A004511</name>
</gene>
<dbReference type="Gene3D" id="3.60.10.10">
    <property type="entry name" value="Endonuclease/exonuclease/phosphatase"/>
    <property type="match status" value="1"/>
</dbReference>
<protein>
    <recommendedName>
        <fullName evidence="3">Endonuclease/exonuclease/phosphatase domain-containing protein</fullName>
    </recommendedName>
</protein>
<reference evidence="1" key="1">
    <citation type="submission" date="2022-03" db="EMBL/GenBank/DDBJ databases">
        <authorList>
            <person name="Alioto T."/>
            <person name="Alioto T."/>
            <person name="Gomez Garrido J."/>
        </authorList>
    </citation>
    <scope>NUCLEOTIDE SEQUENCE</scope>
</reference>
<proteinExistence type="predicted"/>
<dbReference type="Proteomes" id="UP001295444">
    <property type="component" value="Chromosome 06"/>
</dbReference>
<organism evidence="1 2">
    <name type="scientific">Pelobates cultripes</name>
    <name type="common">Western spadefoot toad</name>
    <dbReference type="NCBI Taxonomy" id="61616"/>
    <lineage>
        <taxon>Eukaryota</taxon>
        <taxon>Metazoa</taxon>
        <taxon>Chordata</taxon>
        <taxon>Craniata</taxon>
        <taxon>Vertebrata</taxon>
        <taxon>Euteleostomi</taxon>
        <taxon>Amphibia</taxon>
        <taxon>Batrachia</taxon>
        <taxon>Anura</taxon>
        <taxon>Pelobatoidea</taxon>
        <taxon>Pelobatidae</taxon>
        <taxon>Pelobates</taxon>
    </lineage>
</organism>
<evidence type="ECO:0000313" key="2">
    <source>
        <dbReference type="Proteomes" id="UP001295444"/>
    </source>
</evidence>
<dbReference type="EMBL" id="OW240917">
    <property type="protein sequence ID" value="CAH2300774.1"/>
    <property type="molecule type" value="Genomic_DNA"/>
</dbReference>
<dbReference type="AlphaFoldDB" id="A0AAD1SFY4"/>
<name>A0AAD1SFY4_PELCU</name>
<accession>A0AAD1SFY4</accession>
<sequence length="163" mass="18280">MLNRNQGRFLKSAMGTIRGFTDGCLIMGDDPNVALDPSLDTSSGTSSTPHHIINSINTCLREHQLVDCWRAKYLEDQDYTFFSIPNQTYSRQDFFLPHYFLRDLNKAHIETNTWSDHASILMTLSSPPPVGPVGDSRFSQTPHSLLLGKRDNIYCPHGPVGGQ</sequence>
<dbReference type="SUPFAM" id="SSF56219">
    <property type="entry name" value="DNase I-like"/>
    <property type="match status" value="1"/>
</dbReference>
<evidence type="ECO:0000313" key="1">
    <source>
        <dbReference type="EMBL" id="CAH2300774.1"/>
    </source>
</evidence>
<evidence type="ECO:0008006" key="3">
    <source>
        <dbReference type="Google" id="ProtNLM"/>
    </source>
</evidence>
<dbReference type="InterPro" id="IPR036691">
    <property type="entry name" value="Endo/exonu/phosph_ase_sf"/>
</dbReference>
<keyword evidence="2" id="KW-1185">Reference proteome</keyword>